<feature type="transmembrane region" description="Helical" evidence="8">
    <location>
        <begin position="15"/>
        <end position="36"/>
    </location>
</feature>
<dbReference type="GO" id="GO:0005886">
    <property type="term" value="C:plasma membrane"/>
    <property type="evidence" value="ECO:0007669"/>
    <property type="project" value="UniProtKB-SubCell"/>
</dbReference>
<feature type="transmembrane region" description="Helical" evidence="8">
    <location>
        <begin position="69"/>
        <end position="92"/>
    </location>
</feature>
<organism evidence="10 11">
    <name type="scientific">Desulfuribacillus alkaliarsenatis</name>
    <dbReference type="NCBI Taxonomy" id="766136"/>
    <lineage>
        <taxon>Bacteria</taxon>
        <taxon>Bacillati</taxon>
        <taxon>Bacillota</taxon>
        <taxon>Desulfuribacillia</taxon>
        <taxon>Desulfuribacillales</taxon>
        <taxon>Desulfuribacillaceae</taxon>
        <taxon>Desulfuribacillus</taxon>
    </lineage>
</organism>
<evidence type="ECO:0000313" key="11">
    <source>
        <dbReference type="Proteomes" id="UP000094296"/>
    </source>
</evidence>
<keyword evidence="6 8" id="KW-1133">Transmembrane helix</keyword>
<dbReference type="InterPro" id="IPR051789">
    <property type="entry name" value="Bact_Polyamine_Transport"/>
</dbReference>
<evidence type="ECO:0000256" key="3">
    <source>
        <dbReference type="ARBA" id="ARBA00022448"/>
    </source>
</evidence>
<feature type="domain" description="ABC transmembrane type-1" evidence="9">
    <location>
        <begin position="66"/>
        <end position="254"/>
    </location>
</feature>
<dbReference type="InterPro" id="IPR000515">
    <property type="entry name" value="MetI-like"/>
</dbReference>
<feature type="transmembrane region" description="Helical" evidence="8">
    <location>
        <begin position="178"/>
        <end position="200"/>
    </location>
</feature>
<evidence type="ECO:0000256" key="7">
    <source>
        <dbReference type="ARBA" id="ARBA00023136"/>
    </source>
</evidence>
<evidence type="ECO:0000256" key="6">
    <source>
        <dbReference type="ARBA" id="ARBA00022989"/>
    </source>
</evidence>
<evidence type="ECO:0000256" key="5">
    <source>
        <dbReference type="ARBA" id="ARBA00022692"/>
    </source>
</evidence>
<dbReference type="STRING" id="766136.BHF68_04640"/>
<dbReference type="Pfam" id="PF00528">
    <property type="entry name" value="BPD_transp_1"/>
    <property type="match status" value="1"/>
</dbReference>
<comment type="subcellular location">
    <subcellularLocation>
        <location evidence="1 8">Cell membrane</location>
        <topology evidence="1 8">Multi-pass membrane protein</topology>
    </subcellularLocation>
</comment>
<dbReference type="EMBL" id="MIJE01000011">
    <property type="protein sequence ID" value="OEF97497.1"/>
    <property type="molecule type" value="Genomic_DNA"/>
</dbReference>
<feature type="transmembrane region" description="Helical" evidence="8">
    <location>
        <begin position="238"/>
        <end position="257"/>
    </location>
</feature>
<dbReference type="PANTHER" id="PTHR43848">
    <property type="entry name" value="PUTRESCINE TRANSPORT SYSTEM PERMEASE PROTEIN POTI"/>
    <property type="match status" value="1"/>
</dbReference>
<evidence type="ECO:0000256" key="1">
    <source>
        <dbReference type="ARBA" id="ARBA00004651"/>
    </source>
</evidence>
<keyword evidence="11" id="KW-1185">Reference proteome</keyword>
<evidence type="ECO:0000256" key="4">
    <source>
        <dbReference type="ARBA" id="ARBA00022475"/>
    </source>
</evidence>
<evidence type="ECO:0000259" key="9">
    <source>
        <dbReference type="PROSITE" id="PS50928"/>
    </source>
</evidence>
<name>A0A1E5G347_9FIRM</name>
<dbReference type="Gene3D" id="1.10.3720.10">
    <property type="entry name" value="MetI-like"/>
    <property type="match status" value="1"/>
</dbReference>
<evidence type="ECO:0000256" key="2">
    <source>
        <dbReference type="ARBA" id="ARBA00007069"/>
    </source>
</evidence>
<keyword evidence="5 8" id="KW-0812">Transmembrane</keyword>
<gene>
    <name evidence="10" type="ORF">BHF68_04640</name>
</gene>
<feature type="transmembrane region" description="Helical" evidence="8">
    <location>
        <begin position="137"/>
        <end position="157"/>
    </location>
</feature>
<keyword evidence="3 8" id="KW-0813">Transport</keyword>
<evidence type="ECO:0000256" key="8">
    <source>
        <dbReference type="RuleBase" id="RU363032"/>
    </source>
</evidence>
<dbReference type="InterPro" id="IPR035906">
    <property type="entry name" value="MetI-like_sf"/>
</dbReference>
<protein>
    <submittedName>
        <fullName evidence="10">Spermidine/putrescine ABC transporter permease</fullName>
    </submittedName>
</protein>
<dbReference type="SUPFAM" id="SSF161098">
    <property type="entry name" value="MetI-like"/>
    <property type="match status" value="1"/>
</dbReference>
<keyword evidence="7 8" id="KW-0472">Membrane</keyword>
<dbReference type="PROSITE" id="PS50928">
    <property type="entry name" value="ABC_TM1"/>
    <property type="match status" value="1"/>
</dbReference>
<sequence>MGRASGGDEMRSLRVFSYGMIIFMYLPMLILVIFSFNQSRINAAWTGFTFDWYISLINNRYVLEALGNSLIVAVSTTIIATIFGTMAAYAFYKYRFRLRFLWKALIYLPMLIPELLMGLSLLILFSQLQIPLGKLTLILAHVTFSIPFVFLIVMTRLEDMGRELEEAAQDLGASPAQTFFKVTLPVISPSIIASMLLVFTLSLDDFIISFFVAGPNSTTLPIYIYGMIKRGITPEVNALATLLILTTIILVVTAEFIRRRGNKNARSIY</sequence>
<dbReference type="PANTHER" id="PTHR43848:SF2">
    <property type="entry name" value="PUTRESCINE TRANSPORT SYSTEM PERMEASE PROTEIN POTI"/>
    <property type="match status" value="1"/>
</dbReference>
<evidence type="ECO:0000313" key="10">
    <source>
        <dbReference type="EMBL" id="OEF97497.1"/>
    </source>
</evidence>
<proteinExistence type="inferred from homology"/>
<dbReference type="AlphaFoldDB" id="A0A1E5G347"/>
<keyword evidence="4" id="KW-1003">Cell membrane</keyword>
<accession>A0A1E5G347</accession>
<dbReference type="GO" id="GO:0055085">
    <property type="term" value="P:transmembrane transport"/>
    <property type="evidence" value="ECO:0007669"/>
    <property type="project" value="InterPro"/>
</dbReference>
<feature type="transmembrane region" description="Helical" evidence="8">
    <location>
        <begin position="104"/>
        <end position="125"/>
    </location>
</feature>
<reference evidence="10 11" key="1">
    <citation type="submission" date="2016-09" db="EMBL/GenBank/DDBJ databases">
        <title>Draft genome sequence for the type strain of Desulfuribacillus alkaliarsenatis AHT28, an obligately anaerobic, sulfidogenic bacterium isolated from Russian soda lake sediments.</title>
        <authorList>
            <person name="Abin C.A."/>
            <person name="Hollibaugh J.T."/>
        </authorList>
    </citation>
    <scope>NUCLEOTIDE SEQUENCE [LARGE SCALE GENOMIC DNA]</scope>
    <source>
        <strain evidence="10 11">AHT28</strain>
    </source>
</reference>
<feature type="transmembrane region" description="Helical" evidence="8">
    <location>
        <begin position="206"/>
        <end position="226"/>
    </location>
</feature>
<dbReference type="CDD" id="cd06261">
    <property type="entry name" value="TM_PBP2"/>
    <property type="match status" value="1"/>
</dbReference>
<dbReference type="Proteomes" id="UP000094296">
    <property type="component" value="Unassembled WGS sequence"/>
</dbReference>
<comment type="similarity">
    <text evidence="2">Belongs to the binding-protein-dependent transport system permease family. CysTW subfamily.</text>
</comment>
<comment type="caution">
    <text evidence="10">The sequence shown here is derived from an EMBL/GenBank/DDBJ whole genome shotgun (WGS) entry which is preliminary data.</text>
</comment>